<evidence type="ECO:0000256" key="1">
    <source>
        <dbReference type="ARBA" id="ARBA00001936"/>
    </source>
</evidence>
<dbReference type="InterPro" id="IPR029065">
    <property type="entry name" value="Enolase_C-like"/>
</dbReference>
<evidence type="ECO:0000256" key="4">
    <source>
        <dbReference type="ARBA" id="ARBA00022723"/>
    </source>
</evidence>
<evidence type="ECO:0000256" key="6">
    <source>
        <dbReference type="ARBA" id="ARBA00023211"/>
    </source>
</evidence>
<accession>A0A4Q7YG49</accession>
<evidence type="ECO:0000256" key="5">
    <source>
        <dbReference type="ARBA" id="ARBA00022797"/>
    </source>
</evidence>
<evidence type="ECO:0000256" key="2">
    <source>
        <dbReference type="ARBA" id="ARBA00005211"/>
    </source>
</evidence>
<dbReference type="PANTHER" id="PTHR48073">
    <property type="entry name" value="O-SUCCINYLBENZOATE SYNTHASE-RELATED"/>
    <property type="match status" value="1"/>
</dbReference>
<dbReference type="Gene3D" id="3.30.390.10">
    <property type="entry name" value="Enolase-like, N-terminal domain"/>
    <property type="match status" value="1"/>
</dbReference>
<organism evidence="9 10">
    <name type="scientific">Edaphobacter modestus</name>
    <dbReference type="NCBI Taxonomy" id="388466"/>
    <lineage>
        <taxon>Bacteria</taxon>
        <taxon>Pseudomonadati</taxon>
        <taxon>Acidobacteriota</taxon>
        <taxon>Terriglobia</taxon>
        <taxon>Terriglobales</taxon>
        <taxon>Acidobacteriaceae</taxon>
        <taxon>Edaphobacter</taxon>
    </lineage>
</organism>
<evidence type="ECO:0000313" key="10">
    <source>
        <dbReference type="Proteomes" id="UP000292958"/>
    </source>
</evidence>
<dbReference type="GO" id="GO:0018850">
    <property type="term" value="F:chloromuconate cycloisomerase activity"/>
    <property type="evidence" value="ECO:0007669"/>
    <property type="project" value="InterPro"/>
</dbReference>
<sequence>MRIASIETIIVDLPTRRPHHLAMATINSQGRVLARIRDENGNEGIGEAPVIPHYGAETVEGIKLLIDDYLSPPVIGQNPAALEAILLTMDKIVKDNAYAKGVVEMACVDLTARSFGVSAAALFGGAVREQIPTLWVLGTGDAAKDIAEAEEKMAAGLYKLFLVKIGKGDPRDDVARASAVKQALGDRARVHVDINQSWNETTAVWAIERLQDAGIAVIEQPLPRADIEGMRRLSERFAVPIMADEAVDTIDSAMAIARNRAASAFSLKVVKHGGLLRTRKVATIAEAAGLSLFGGTMLESSIGTAASAQLFSTVSRLDWGCQLFAPELFSDSLTVEQLVYQDFHLVVPSGPGFGMTIDPDKLAFYRRDEGRYRRAM</sequence>
<dbReference type="Pfam" id="PF02746">
    <property type="entry name" value="MR_MLE_N"/>
    <property type="match status" value="1"/>
</dbReference>
<gene>
    <name evidence="9" type="ORF">BDD14_6046</name>
</gene>
<dbReference type="InterPro" id="IPR013370">
    <property type="entry name" value="Chloromuconate_cycloisomerase"/>
</dbReference>
<dbReference type="EMBL" id="SHKW01000003">
    <property type="protein sequence ID" value="RZU35279.1"/>
    <property type="molecule type" value="Genomic_DNA"/>
</dbReference>
<protein>
    <submittedName>
        <fullName evidence="9">Muconate cycloisomerase</fullName>
    </submittedName>
</protein>
<feature type="domain" description="Mandelate racemase/muconate lactonizing enzyme C-terminal" evidence="8">
    <location>
        <begin position="143"/>
        <end position="240"/>
    </location>
</feature>
<dbReference type="InterPro" id="IPR029017">
    <property type="entry name" value="Enolase-like_N"/>
</dbReference>
<dbReference type="SFLD" id="SFLDG00180">
    <property type="entry name" value="muconate_cycloisomerase"/>
    <property type="match status" value="1"/>
</dbReference>
<evidence type="ECO:0000259" key="8">
    <source>
        <dbReference type="SMART" id="SM00922"/>
    </source>
</evidence>
<comment type="caution">
    <text evidence="9">The sequence shown here is derived from an EMBL/GenBank/DDBJ whole genome shotgun (WGS) entry which is preliminary data.</text>
</comment>
<keyword evidence="4" id="KW-0479">Metal-binding</keyword>
<dbReference type="SFLD" id="SFLDS00001">
    <property type="entry name" value="Enolase"/>
    <property type="match status" value="1"/>
</dbReference>
<dbReference type="PROSITE" id="PS00909">
    <property type="entry name" value="MR_MLE_2"/>
    <property type="match status" value="1"/>
</dbReference>
<dbReference type="GO" id="GO:0016854">
    <property type="term" value="F:racemase and epimerase activity"/>
    <property type="evidence" value="ECO:0007669"/>
    <property type="project" value="UniProtKB-ARBA"/>
</dbReference>
<dbReference type="GO" id="GO:0018849">
    <property type="term" value="F:muconate cycloisomerase activity"/>
    <property type="evidence" value="ECO:0007669"/>
    <property type="project" value="InterPro"/>
</dbReference>
<comment type="similarity">
    <text evidence="3">Belongs to the mandelate racemase/muconate lactonizing enzyme family.</text>
</comment>
<dbReference type="SFLD" id="SFLDF00009">
    <property type="entry name" value="o-succinylbenzoate_synthase"/>
    <property type="match status" value="1"/>
</dbReference>
<dbReference type="InterPro" id="IPR018110">
    <property type="entry name" value="Mandel_Rmase/mucon_lact_enz_CS"/>
</dbReference>
<dbReference type="GO" id="GO:0009063">
    <property type="term" value="P:amino acid catabolic process"/>
    <property type="evidence" value="ECO:0007669"/>
    <property type="project" value="InterPro"/>
</dbReference>
<evidence type="ECO:0000313" key="9">
    <source>
        <dbReference type="EMBL" id="RZU35279.1"/>
    </source>
</evidence>
<comment type="pathway">
    <text evidence="2">Aromatic compound metabolism.</text>
</comment>
<dbReference type="SUPFAM" id="SSF51604">
    <property type="entry name" value="Enolase C-terminal domain-like"/>
    <property type="match status" value="1"/>
</dbReference>
<dbReference type="OrthoDB" id="9775391at2"/>
<dbReference type="PANTHER" id="PTHR48073:SF2">
    <property type="entry name" value="O-SUCCINYLBENZOATE SYNTHASE"/>
    <property type="match status" value="1"/>
</dbReference>
<name>A0A4Q7YG49_9BACT</name>
<dbReference type="SUPFAM" id="SSF54826">
    <property type="entry name" value="Enolase N-terminal domain-like"/>
    <property type="match status" value="1"/>
</dbReference>
<evidence type="ECO:0000256" key="3">
    <source>
        <dbReference type="ARBA" id="ARBA00008031"/>
    </source>
</evidence>
<dbReference type="InterPro" id="IPR013341">
    <property type="entry name" value="Mandelate_racemase_N_dom"/>
</dbReference>
<dbReference type="NCBIfam" id="TIGR02534">
    <property type="entry name" value="mucon_cyclo"/>
    <property type="match status" value="1"/>
</dbReference>
<dbReference type="InterPro" id="IPR036849">
    <property type="entry name" value="Enolase-like_C_sf"/>
</dbReference>
<reference evidence="9 10" key="1">
    <citation type="submission" date="2019-02" db="EMBL/GenBank/DDBJ databases">
        <title>Genomic Encyclopedia of Archaeal and Bacterial Type Strains, Phase II (KMG-II): from individual species to whole genera.</title>
        <authorList>
            <person name="Goeker M."/>
        </authorList>
    </citation>
    <scope>NUCLEOTIDE SEQUENCE [LARGE SCALE GENOMIC DNA]</scope>
    <source>
        <strain evidence="9 10">DSM 18101</strain>
    </source>
</reference>
<dbReference type="GO" id="GO:0030145">
    <property type="term" value="F:manganese ion binding"/>
    <property type="evidence" value="ECO:0007669"/>
    <property type="project" value="InterPro"/>
</dbReference>
<dbReference type="InterPro" id="IPR013342">
    <property type="entry name" value="Mandelate_racemase_C"/>
</dbReference>
<comment type="cofactor">
    <cofactor evidence="1">
        <name>Mn(2+)</name>
        <dbReference type="ChEBI" id="CHEBI:29035"/>
    </cofactor>
</comment>
<dbReference type="RefSeq" id="WP_130424570.1">
    <property type="nucleotide sequence ID" value="NZ_SHKW01000003.1"/>
</dbReference>
<keyword evidence="10" id="KW-1185">Reference proteome</keyword>
<dbReference type="GO" id="GO:0006518">
    <property type="term" value="P:peptide metabolic process"/>
    <property type="evidence" value="ECO:0007669"/>
    <property type="project" value="UniProtKB-ARBA"/>
</dbReference>
<evidence type="ECO:0000256" key="7">
    <source>
        <dbReference type="ARBA" id="ARBA00023235"/>
    </source>
</evidence>
<dbReference type="AlphaFoldDB" id="A0A4Q7YG49"/>
<dbReference type="Pfam" id="PF13378">
    <property type="entry name" value="MR_MLE_C"/>
    <property type="match status" value="1"/>
</dbReference>
<dbReference type="Proteomes" id="UP000292958">
    <property type="component" value="Unassembled WGS sequence"/>
</dbReference>
<dbReference type="Gene3D" id="3.20.20.120">
    <property type="entry name" value="Enolase-like C-terminal domain"/>
    <property type="match status" value="1"/>
</dbReference>
<proteinExistence type="inferred from homology"/>
<keyword evidence="6" id="KW-0464">Manganese</keyword>
<keyword evidence="7 9" id="KW-0413">Isomerase</keyword>
<keyword evidence="5" id="KW-0058">Aromatic hydrocarbons catabolism</keyword>
<dbReference type="SMART" id="SM00922">
    <property type="entry name" value="MR_MLE"/>
    <property type="match status" value="1"/>
</dbReference>